<organism evidence="1 2">
    <name type="scientific">Simiaoa sunii</name>
    <dbReference type="NCBI Taxonomy" id="2763672"/>
    <lineage>
        <taxon>Bacteria</taxon>
        <taxon>Bacillati</taxon>
        <taxon>Bacillota</taxon>
        <taxon>Clostridia</taxon>
        <taxon>Lachnospirales</taxon>
        <taxon>Lachnospiraceae</taxon>
        <taxon>Simiaoa</taxon>
    </lineage>
</organism>
<accession>A0A7G9FVD3</accession>
<evidence type="ECO:0000313" key="2">
    <source>
        <dbReference type="Proteomes" id="UP000515981"/>
    </source>
</evidence>
<gene>
    <name evidence="1" type="ORF">H9Q77_16010</name>
</gene>
<protein>
    <submittedName>
        <fullName evidence="1">Uncharacterized protein</fullName>
    </submittedName>
</protein>
<dbReference type="Proteomes" id="UP000515981">
    <property type="component" value="Chromosome"/>
</dbReference>
<name>A0A7G9FVD3_9FIRM</name>
<evidence type="ECO:0000313" key="1">
    <source>
        <dbReference type="EMBL" id="QNM02515.1"/>
    </source>
</evidence>
<dbReference type="KEGG" id="ssun:H9Q77_16010"/>
<keyword evidence="2" id="KW-1185">Reference proteome</keyword>
<dbReference type="AlphaFoldDB" id="A0A7G9FVD3"/>
<proteinExistence type="predicted"/>
<sequence length="127" mass="14664">MYRIDLLPKEIQYIITLYKSAHGYVKLCNGKNKRGALIPANYMAREDVEDTILRNGIYASNAYMSVSVFYRNNNARKDNIAAVMCIPIDIDFKFTDDAGNLMDPLEVWDRLKQQIIQSGIFFQCRLT</sequence>
<reference evidence="1 2" key="1">
    <citation type="submission" date="2020-08" db="EMBL/GenBank/DDBJ databases">
        <authorList>
            <person name="Liu C."/>
            <person name="Sun Q."/>
        </authorList>
    </citation>
    <scope>NUCLEOTIDE SEQUENCE [LARGE SCALE GENOMIC DNA]</scope>
    <source>
        <strain evidence="1 2">NSJ-8</strain>
    </source>
</reference>
<dbReference type="EMBL" id="CP060633">
    <property type="protein sequence ID" value="QNM02515.1"/>
    <property type="molecule type" value="Genomic_DNA"/>
</dbReference>